<evidence type="ECO:0000256" key="1">
    <source>
        <dbReference type="ARBA" id="ARBA00004418"/>
    </source>
</evidence>
<dbReference type="Pfam" id="PF07732">
    <property type="entry name" value="Cu-oxidase_3"/>
    <property type="match status" value="1"/>
</dbReference>
<feature type="region of interest" description="Disordered" evidence="5">
    <location>
        <begin position="428"/>
        <end position="465"/>
    </location>
</feature>
<protein>
    <submittedName>
        <fullName evidence="8">Copper oxidase</fullName>
    </submittedName>
</protein>
<evidence type="ECO:0000256" key="2">
    <source>
        <dbReference type="ARBA" id="ARBA00022723"/>
    </source>
</evidence>
<dbReference type="InterPro" id="IPR011706">
    <property type="entry name" value="Cu-oxidase_C"/>
</dbReference>
<dbReference type="InterPro" id="IPR006311">
    <property type="entry name" value="TAT_signal"/>
</dbReference>
<dbReference type="PROSITE" id="PS51318">
    <property type="entry name" value="TAT"/>
    <property type="match status" value="1"/>
</dbReference>
<dbReference type="GO" id="GO:0005507">
    <property type="term" value="F:copper ion binding"/>
    <property type="evidence" value="ECO:0007669"/>
    <property type="project" value="InterPro"/>
</dbReference>
<dbReference type="InterPro" id="IPR045087">
    <property type="entry name" value="Cu-oxidase_fam"/>
</dbReference>
<feature type="domain" description="Plastocyanin-like" evidence="6">
    <location>
        <begin position="223"/>
        <end position="330"/>
    </location>
</feature>
<evidence type="ECO:0000256" key="3">
    <source>
        <dbReference type="ARBA" id="ARBA00023002"/>
    </source>
</evidence>
<organism evidence="8 9">
    <name type="scientific">Noviherbaspirillum sedimenti</name>
    <dbReference type="NCBI Taxonomy" id="2320865"/>
    <lineage>
        <taxon>Bacteria</taxon>
        <taxon>Pseudomonadati</taxon>
        <taxon>Pseudomonadota</taxon>
        <taxon>Betaproteobacteria</taxon>
        <taxon>Burkholderiales</taxon>
        <taxon>Oxalobacteraceae</taxon>
        <taxon>Noviherbaspirillum</taxon>
    </lineage>
</organism>
<reference evidence="9" key="1">
    <citation type="submission" date="2018-09" db="EMBL/GenBank/DDBJ databases">
        <authorList>
            <person name="Zhu H."/>
        </authorList>
    </citation>
    <scope>NUCLEOTIDE SEQUENCE [LARGE SCALE GENOMIC DNA]</scope>
    <source>
        <strain evidence="9">K1S02-23</strain>
    </source>
</reference>
<dbReference type="Proteomes" id="UP000266327">
    <property type="component" value="Unassembled WGS sequence"/>
</dbReference>
<dbReference type="CDD" id="cd13860">
    <property type="entry name" value="CuRO_1_2dMco_1"/>
    <property type="match status" value="1"/>
</dbReference>
<dbReference type="PROSITE" id="PS00080">
    <property type="entry name" value="MULTICOPPER_OXIDASE2"/>
    <property type="match status" value="1"/>
</dbReference>
<dbReference type="PANTHER" id="PTHR11709:SF394">
    <property type="entry name" value="FI03373P-RELATED"/>
    <property type="match status" value="1"/>
</dbReference>
<dbReference type="OrthoDB" id="9757546at2"/>
<accession>A0A3A3G4S2</accession>
<evidence type="ECO:0000256" key="5">
    <source>
        <dbReference type="SAM" id="MobiDB-lite"/>
    </source>
</evidence>
<dbReference type="GO" id="GO:0016491">
    <property type="term" value="F:oxidoreductase activity"/>
    <property type="evidence" value="ECO:0007669"/>
    <property type="project" value="UniProtKB-KW"/>
</dbReference>
<sequence length="465" mass="51424">MVSRRDFFTGAAAMVGAGLVSRVGAASLPEAPMMDKAATQPPLAPPNGRPYNPVVTLNGWSLPWRMNNGVKEFHLVAEPVVREIAPGMKANLWGYNGQSPGPTIEVVEGDRVRIFVTNKLPEHTSVHWHGQRLPNGMDGVTGLTQPFIPSGKTFVYEFVAKRPGTFMYHPHGDEMVQMAMGMMGFWVTHPKDPGFMKVDRDFVFLLNNFDIEPGSYTPKIATMLEFNLFGFNSRVFPGIDPMVVRQNDRVRIRIGNLTMTNHPIHLHGHEFQVTGTDGGWTNPASRWPEVTTDVAVGQMRAVEFDATDLGDWAFHCHKSHHTMNAMGHGVPTMIGVDHRGVVEKINKLVPDYMVMGERGMGDMVQMEMPIPDNTLPMMGGQGPFGSVEMGGMFTVLKVRKDQKRGDYADPGWYKHPAGTVAYEWKGATPAPARNRSPGGKLMEPTKKPANVELNVRNPSGHDSHH</sequence>
<comment type="subcellular location">
    <subcellularLocation>
        <location evidence="1">Periplasm</location>
    </subcellularLocation>
</comment>
<dbReference type="RefSeq" id="WP_119786996.1">
    <property type="nucleotide sequence ID" value="NZ_QYUQ01000002.1"/>
</dbReference>
<feature type="domain" description="Plastocyanin-like" evidence="7">
    <location>
        <begin position="84"/>
        <end position="191"/>
    </location>
</feature>
<dbReference type="InterPro" id="IPR008972">
    <property type="entry name" value="Cupredoxin"/>
</dbReference>
<dbReference type="Pfam" id="PF07731">
    <property type="entry name" value="Cu-oxidase_2"/>
    <property type="match status" value="1"/>
</dbReference>
<evidence type="ECO:0000313" key="9">
    <source>
        <dbReference type="Proteomes" id="UP000266327"/>
    </source>
</evidence>
<evidence type="ECO:0000313" key="8">
    <source>
        <dbReference type="EMBL" id="RJG03503.1"/>
    </source>
</evidence>
<dbReference type="AlphaFoldDB" id="A0A3A3G4S2"/>
<dbReference type="CDD" id="cd04202">
    <property type="entry name" value="CuRO_D2_2dMcoN_like"/>
    <property type="match status" value="1"/>
</dbReference>
<dbReference type="GO" id="GO:0042597">
    <property type="term" value="C:periplasmic space"/>
    <property type="evidence" value="ECO:0007669"/>
    <property type="project" value="UniProtKB-SubCell"/>
</dbReference>
<evidence type="ECO:0000259" key="7">
    <source>
        <dbReference type="Pfam" id="PF07732"/>
    </source>
</evidence>
<dbReference type="InterPro" id="IPR002355">
    <property type="entry name" value="Cu_oxidase_Cu_BS"/>
</dbReference>
<gene>
    <name evidence="8" type="ORF">D3878_19455</name>
</gene>
<name>A0A3A3G4S2_9BURK</name>
<comment type="caution">
    <text evidence="8">The sequence shown here is derived from an EMBL/GenBank/DDBJ whole genome shotgun (WGS) entry which is preliminary data.</text>
</comment>
<keyword evidence="2" id="KW-0479">Metal-binding</keyword>
<dbReference type="PANTHER" id="PTHR11709">
    <property type="entry name" value="MULTI-COPPER OXIDASE"/>
    <property type="match status" value="1"/>
</dbReference>
<dbReference type="SUPFAM" id="SSF49503">
    <property type="entry name" value="Cupredoxins"/>
    <property type="match status" value="2"/>
</dbReference>
<keyword evidence="4" id="KW-0186">Copper</keyword>
<keyword evidence="9" id="KW-1185">Reference proteome</keyword>
<evidence type="ECO:0000256" key="4">
    <source>
        <dbReference type="ARBA" id="ARBA00023008"/>
    </source>
</evidence>
<dbReference type="InterPro" id="IPR011707">
    <property type="entry name" value="Cu-oxidase-like_N"/>
</dbReference>
<dbReference type="EMBL" id="QYUQ01000002">
    <property type="protein sequence ID" value="RJG03503.1"/>
    <property type="molecule type" value="Genomic_DNA"/>
</dbReference>
<dbReference type="Gene3D" id="2.60.40.420">
    <property type="entry name" value="Cupredoxins - blue copper proteins"/>
    <property type="match status" value="1"/>
</dbReference>
<keyword evidence="3" id="KW-0560">Oxidoreductase</keyword>
<proteinExistence type="predicted"/>
<evidence type="ECO:0000259" key="6">
    <source>
        <dbReference type="Pfam" id="PF07731"/>
    </source>
</evidence>